<dbReference type="AlphaFoldDB" id="X1DRH9"/>
<name>X1DRH9_9ZZZZ</name>
<gene>
    <name evidence="1" type="ORF">S03H2_05013</name>
</gene>
<dbReference type="EMBL" id="BARU01002046">
    <property type="protein sequence ID" value="GAH23616.1"/>
    <property type="molecule type" value="Genomic_DNA"/>
</dbReference>
<organism evidence="1">
    <name type="scientific">marine sediment metagenome</name>
    <dbReference type="NCBI Taxonomy" id="412755"/>
    <lineage>
        <taxon>unclassified sequences</taxon>
        <taxon>metagenomes</taxon>
        <taxon>ecological metagenomes</taxon>
    </lineage>
</organism>
<accession>X1DRH9</accession>
<reference evidence="1" key="1">
    <citation type="journal article" date="2014" name="Front. Microbiol.">
        <title>High frequency of phylogenetically diverse reductive dehalogenase-homologous genes in deep subseafloor sedimentary metagenomes.</title>
        <authorList>
            <person name="Kawai M."/>
            <person name="Futagami T."/>
            <person name="Toyoda A."/>
            <person name="Takaki Y."/>
            <person name="Nishi S."/>
            <person name="Hori S."/>
            <person name="Arai W."/>
            <person name="Tsubouchi T."/>
            <person name="Morono Y."/>
            <person name="Uchiyama I."/>
            <person name="Ito T."/>
            <person name="Fujiyama A."/>
            <person name="Inagaki F."/>
            <person name="Takami H."/>
        </authorList>
    </citation>
    <scope>NUCLEOTIDE SEQUENCE</scope>
    <source>
        <strain evidence="1">Expedition CK06-06</strain>
    </source>
</reference>
<protein>
    <submittedName>
        <fullName evidence="1">Uncharacterized protein</fullName>
    </submittedName>
</protein>
<evidence type="ECO:0000313" key="1">
    <source>
        <dbReference type="EMBL" id="GAH23616.1"/>
    </source>
</evidence>
<proteinExistence type="predicted"/>
<sequence>MENLVDNTKKCKKLIFSNETLEYFDNEIDFKPDMNPSANHLNNFRKNSNFLRDEMLNELDHLKTLILNNPDLKLKALDEEERVIFFNFVNHYSRCPTCGATNHYSHLKKMYFNDENIELRDILIDFMYSEIKKLQNININIGIPCCTCFKKYLEKNK</sequence>
<comment type="caution">
    <text evidence="1">The sequence shown here is derived from an EMBL/GenBank/DDBJ whole genome shotgun (WGS) entry which is preliminary data.</text>
</comment>